<comment type="similarity">
    <text evidence="1">Belongs to the plant acyltransferase family.</text>
</comment>
<evidence type="ECO:0000313" key="2">
    <source>
        <dbReference type="EMBL" id="KAE8688828.1"/>
    </source>
</evidence>
<dbReference type="Pfam" id="PF02458">
    <property type="entry name" value="Transferase"/>
    <property type="match status" value="1"/>
</dbReference>
<comment type="caution">
    <text evidence="2">The sequence shown here is derived from an EMBL/GenBank/DDBJ whole genome shotgun (WGS) entry which is preliminary data.</text>
</comment>
<protein>
    <submittedName>
        <fullName evidence="2">ETHYLENE INSENSITIVE 3-like 3 protein-like</fullName>
    </submittedName>
</protein>
<dbReference type="EMBL" id="VEPZ02001180">
    <property type="protein sequence ID" value="KAE8688828.1"/>
    <property type="molecule type" value="Genomic_DNA"/>
</dbReference>
<dbReference type="Gene3D" id="3.30.559.10">
    <property type="entry name" value="Chloramphenicol acetyltransferase-like domain"/>
    <property type="match status" value="2"/>
</dbReference>
<gene>
    <name evidence="2" type="ORF">F3Y22_tig00110954pilonHSYRG00082</name>
</gene>
<dbReference type="Proteomes" id="UP000436088">
    <property type="component" value="Unassembled WGS sequence"/>
</dbReference>
<dbReference type="PANTHER" id="PTHR31147">
    <property type="entry name" value="ACYL TRANSFERASE 4"/>
    <property type="match status" value="1"/>
</dbReference>
<keyword evidence="3" id="KW-1185">Reference proteome</keyword>
<evidence type="ECO:0000256" key="1">
    <source>
        <dbReference type="ARBA" id="ARBA00009861"/>
    </source>
</evidence>
<name>A0A6A2ZA72_HIBSY</name>
<organism evidence="2 3">
    <name type="scientific">Hibiscus syriacus</name>
    <name type="common">Rose of Sharon</name>
    <dbReference type="NCBI Taxonomy" id="106335"/>
    <lineage>
        <taxon>Eukaryota</taxon>
        <taxon>Viridiplantae</taxon>
        <taxon>Streptophyta</taxon>
        <taxon>Embryophyta</taxon>
        <taxon>Tracheophyta</taxon>
        <taxon>Spermatophyta</taxon>
        <taxon>Magnoliopsida</taxon>
        <taxon>eudicotyledons</taxon>
        <taxon>Gunneridae</taxon>
        <taxon>Pentapetalae</taxon>
        <taxon>rosids</taxon>
        <taxon>malvids</taxon>
        <taxon>Malvales</taxon>
        <taxon>Malvaceae</taxon>
        <taxon>Malvoideae</taxon>
        <taxon>Hibiscus</taxon>
    </lineage>
</organism>
<dbReference type="InterPro" id="IPR050898">
    <property type="entry name" value="Plant_acyltransferase"/>
</dbReference>
<dbReference type="PANTHER" id="PTHR31147:SF25">
    <property type="entry name" value="HXXXD-TYPE ACYL-TRANSFERASE FAMILY PROTEIN"/>
    <property type="match status" value="1"/>
</dbReference>
<reference evidence="2" key="1">
    <citation type="submission" date="2019-09" db="EMBL/GenBank/DDBJ databases">
        <title>Draft genome information of white flower Hibiscus syriacus.</title>
        <authorList>
            <person name="Kim Y.-M."/>
        </authorList>
    </citation>
    <scope>NUCLEOTIDE SEQUENCE [LARGE SCALE GENOMIC DNA]</scope>
    <source>
        <strain evidence="2">YM2019G1</strain>
    </source>
</reference>
<accession>A0A6A2ZA72</accession>
<dbReference type="InterPro" id="IPR023213">
    <property type="entry name" value="CAT-like_dom_sf"/>
</dbReference>
<proteinExistence type="inferred from homology"/>
<dbReference type="AlphaFoldDB" id="A0A6A2ZA72"/>
<sequence>MATHSNIMFSVHRNDVVFVKPFKPTPSQVLSLSTIDNDPNLEIMCHTVFVYQANGYFDIKPKDPASIIQESLSKLLVYYYPLAGKMKREIDGRLRIACNADNDDSVPFLVAAADCKLSSLNHLDGIDVQAGKEFALDFAPESDDGYYHPLVMQVTKFVCGGFTVALSLSHSVCDGFGAAQFFQALTELASGKNEPSVKPVWERQLLLAKPIGEIPPSIVDKDLTAASPYLPTTDIVHDCFYVTEESLKTLKMNLIEESKDESVTSLEVLSAYIWRSRVRALKLNPDKNTMLGMAVGIRRTVKPLLPEGYYGNAFTSANTTMTGKDLDQGPLFKAVKRIKESKKLASENEYIWNLMSINEKLRELNTKFEAAAGSVMVITDWRRLGLLEDVDFGWKGSVNMVPLPWNMFGYVDLVLVLPPCKLDQSMKGGARVLVSLPRAAIAKFREEMDALKHGNKVTGD</sequence>
<evidence type="ECO:0000313" key="3">
    <source>
        <dbReference type="Proteomes" id="UP000436088"/>
    </source>
</evidence>
<dbReference type="OrthoDB" id="671439at2759"/>